<organism evidence="1 2">
    <name type="scientific">Lineolata rhizophorae</name>
    <dbReference type="NCBI Taxonomy" id="578093"/>
    <lineage>
        <taxon>Eukaryota</taxon>
        <taxon>Fungi</taxon>
        <taxon>Dikarya</taxon>
        <taxon>Ascomycota</taxon>
        <taxon>Pezizomycotina</taxon>
        <taxon>Dothideomycetes</taxon>
        <taxon>Dothideomycetes incertae sedis</taxon>
        <taxon>Lineolatales</taxon>
        <taxon>Lineolataceae</taxon>
        <taxon>Lineolata</taxon>
    </lineage>
</organism>
<dbReference type="OrthoDB" id="5302289at2759"/>
<proteinExistence type="predicted"/>
<name>A0A6A6PBT5_9PEZI</name>
<accession>A0A6A6PBT5</accession>
<keyword evidence="2" id="KW-1185">Reference proteome</keyword>
<dbReference type="AlphaFoldDB" id="A0A6A6PBT5"/>
<dbReference type="Proteomes" id="UP000799766">
    <property type="component" value="Unassembled WGS sequence"/>
</dbReference>
<evidence type="ECO:0000313" key="2">
    <source>
        <dbReference type="Proteomes" id="UP000799766"/>
    </source>
</evidence>
<sequence>MGGSSPAAEVDGYGHLTIQRALDIARNSEGGVDPAVARYLELCLHKVWARLHAHPDSYVLSKDEFALFNYYRQRFQDSPVAQRAIQRFWDNHVGSAAGVQ</sequence>
<protein>
    <submittedName>
        <fullName evidence="1">Uncharacterized protein</fullName>
    </submittedName>
</protein>
<reference evidence="1" key="1">
    <citation type="journal article" date="2020" name="Stud. Mycol.">
        <title>101 Dothideomycetes genomes: a test case for predicting lifestyles and emergence of pathogens.</title>
        <authorList>
            <person name="Haridas S."/>
            <person name="Albert R."/>
            <person name="Binder M."/>
            <person name="Bloem J."/>
            <person name="Labutti K."/>
            <person name="Salamov A."/>
            <person name="Andreopoulos B."/>
            <person name="Baker S."/>
            <person name="Barry K."/>
            <person name="Bills G."/>
            <person name="Bluhm B."/>
            <person name="Cannon C."/>
            <person name="Castanera R."/>
            <person name="Culley D."/>
            <person name="Daum C."/>
            <person name="Ezra D."/>
            <person name="Gonzalez J."/>
            <person name="Henrissat B."/>
            <person name="Kuo A."/>
            <person name="Liang C."/>
            <person name="Lipzen A."/>
            <person name="Lutzoni F."/>
            <person name="Magnuson J."/>
            <person name="Mondo S."/>
            <person name="Nolan M."/>
            <person name="Ohm R."/>
            <person name="Pangilinan J."/>
            <person name="Park H.-J."/>
            <person name="Ramirez L."/>
            <person name="Alfaro M."/>
            <person name="Sun H."/>
            <person name="Tritt A."/>
            <person name="Yoshinaga Y."/>
            <person name="Zwiers L.-H."/>
            <person name="Turgeon B."/>
            <person name="Goodwin S."/>
            <person name="Spatafora J."/>
            <person name="Crous P."/>
            <person name="Grigoriev I."/>
        </authorList>
    </citation>
    <scope>NUCLEOTIDE SEQUENCE</scope>
    <source>
        <strain evidence="1">ATCC 16933</strain>
    </source>
</reference>
<evidence type="ECO:0000313" key="1">
    <source>
        <dbReference type="EMBL" id="KAF2461262.1"/>
    </source>
</evidence>
<dbReference type="EMBL" id="MU001671">
    <property type="protein sequence ID" value="KAF2461262.1"/>
    <property type="molecule type" value="Genomic_DNA"/>
</dbReference>
<gene>
    <name evidence="1" type="ORF">BDY21DRAFT_331573</name>
</gene>